<comment type="caution">
    <text evidence="3">The sequence shown here is derived from an EMBL/GenBank/DDBJ whole genome shotgun (WGS) entry which is preliminary data.</text>
</comment>
<feature type="compositionally biased region" description="Acidic residues" evidence="2">
    <location>
        <begin position="413"/>
        <end position="424"/>
    </location>
</feature>
<organism evidence="3 4">
    <name type="scientific">Neoarthrinium moseri</name>
    <dbReference type="NCBI Taxonomy" id="1658444"/>
    <lineage>
        <taxon>Eukaryota</taxon>
        <taxon>Fungi</taxon>
        <taxon>Dikarya</taxon>
        <taxon>Ascomycota</taxon>
        <taxon>Pezizomycotina</taxon>
        <taxon>Sordariomycetes</taxon>
        <taxon>Xylariomycetidae</taxon>
        <taxon>Amphisphaeriales</taxon>
        <taxon>Apiosporaceae</taxon>
        <taxon>Neoarthrinium</taxon>
    </lineage>
</organism>
<evidence type="ECO:0000313" key="3">
    <source>
        <dbReference type="EMBL" id="KAI1879984.1"/>
    </source>
</evidence>
<dbReference type="Proteomes" id="UP000829685">
    <property type="component" value="Unassembled WGS sequence"/>
</dbReference>
<gene>
    <name evidence="3" type="ORF">JX265_001605</name>
</gene>
<feature type="compositionally biased region" description="Acidic residues" evidence="2">
    <location>
        <begin position="129"/>
        <end position="161"/>
    </location>
</feature>
<accession>A0A9P9WVD2</accession>
<feature type="region of interest" description="Disordered" evidence="2">
    <location>
        <begin position="1"/>
        <end position="59"/>
    </location>
</feature>
<dbReference type="Pfam" id="PF04938">
    <property type="entry name" value="SIP1"/>
    <property type="match status" value="1"/>
</dbReference>
<protein>
    <submittedName>
        <fullName evidence="3">Uncharacterized protein</fullName>
    </submittedName>
</protein>
<comment type="similarity">
    <text evidence="1">Belongs to the gemin-2 family.</text>
</comment>
<dbReference type="EMBL" id="JAFIMR010000003">
    <property type="protein sequence ID" value="KAI1879984.1"/>
    <property type="molecule type" value="Genomic_DNA"/>
</dbReference>
<feature type="compositionally biased region" description="Basic and acidic residues" evidence="2">
    <location>
        <begin position="370"/>
        <end position="394"/>
    </location>
</feature>
<feature type="compositionally biased region" description="Polar residues" evidence="2">
    <location>
        <begin position="396"/>
        <end position="409"/>
    </location>
</feature>
<dbReference type="InterPro" id="IPR035426">
    <property type="entry name" value="Gemin2/Brr1"/>
</dbReference>
<feature type="compositionally biased region" description="Basic and acidic residues" evidence="2">
    <location>
        <begin position="1"/>
        <end position="13"/>
    </location>
</feature>
<feature type="compositionally biased region" description="Polar residues" evidence="2">
    <location>
        <begin position="162"/>
        <end position="172"/>
    </location>
</feature>
<evidence type="ECO:0000313" key="4">
    <source>
        <dbReference type="Proteomes" id="UP000829685"/>
    </source>
</evidence>
<dbReference type="PANTHER" id="PTHR12794:SF0">
    <property type="entry name" value="GEM-ASSOCIATED PROTEIN 2"/>
    <property type="match status" value="1"/>
</dbReference>
<dbReference type="GO" id="GO:0032797">
    <property type="term" value="C:SMN complex"/>
    <property type="evidence" value="ECO:0007669"/>
    <property type="project" value="TreeGrafter"/>
</dbReference>
<reference evidence="3" key="1">
    <citation type="submission" date="2021-03" db="EMBL/GenBank/DDBJ databases">
        <title>Revisited historic fungal species revealed as producer of novel bioactive compounds through whole genome sequencing and comparative genomics.</title>
        <authorList>
            <person name="Vignolle G.A."/>
            <person name="Hochenegger N."/>
            <person name="Mach R.L."/>
            <person name="Mach-Aigner A.R."/>
            <person name="Javad Rahimi M."/>
            <person name="Salim K.A."/>
            <person name="Chan C.M."/>
            <person name="Lim L.B.L."/>
            <person name="Cai F."/>
            <person name="Druzhinina I.S."/>
            <person name="U'Ren J.M."/>
            <person name="Derntl C."/>
        </authorList>
    </citation>
    <scope>NUCLEOTIDE SEQUENCE</scope>
    <source>
        <strain evidence="3">TUCIM 5799</strain>
    </source>
</reference>
<sequence length="508" mass="56092">MAEKRLAEEDASRQAKKHRHSGSSATSKRRGGTGVDETYGQRSAFGSLDFTTAPDDGEYEWEDETDALAYLKSVREEARGIPHVLAAKKAGPELPEGAVDRSIYQDGRGDFRGFYHDGAYTAYPDNYHEEEEDEDEGDYGAEAGDEGTDPADQADDGELYSDDTSSIAGPRNSNSAEIHQAYYITLIDQYTSLRDLMQAEPPDSVVAALPGDHPSEVKGFGAKWDTFNQWSHRIRNTDPLPAQIALMQKESVLRLLRIILGGKFFRKGQELRERTSRWMWALLARLPEKGELDYQEIGCIRELGKRAIMFMLSLAEAEVLREQYGVGGSGGSEDDAELDADGGIDEEFEQDDIEEAEALDLSQTPQVPEGKARLERPVTTEDFSAPRKANDDISTRAPQAVNQLASPQSDVAMEIESDEEDGEVSTEPKVQSEPAADIEAVKARLLAQLDDIDVPTGEEAPTSPDDDEASRALVNVRATLNMILTIAGEFYGQRDLLEFRDPFGRIVD</sequence>
<keyword evidence="4" id="KW-1185">Reference proteome</keyword>
<dbReference type="AlphaFoldDB" id="A0A9P9WVD2"/>
<evidence type="ECO:0000256" key="2">
    <source>
        <dbReference type="SAM" id="MobiDB-lite"/>
    </source>
</evidence>
<dbReference type="OrthoDB" id="428895at2759"/>
<name>A0A9P9WVD2_9PEZI</name>
<feature type="compositionally biased region" description="Basic residues" evidence="2">
    <location>
        <begin position="14"/>
        <end position="31"/>
    </location>
</feature>
<dbReference type="GO" id="GO:0000387">
    <property type="term" value="P:spliceosomal snRNP assembly"/>
    <property type="evidence" value="ECO:0007669"/>
    <property type="project" value="InterPro"/>
</dbReference>
<feature type="region of interest" description="Disordered" evidence="2">
    <location>
        <begin position="129"/>
        <end position="172"/>
    </location>
</feature>
<dbReference type="GO" id="GO:0005634">
    <property type="term" value="C:nucleus"/>
    <property type="evidence" value="ECO:0007669"/>
    <property type="project" value="TreeGrafter"/>
</dbReference>
<feature type="region of interest" description="Disordered" evidence="2">
    <location>
        <begin position="357"/>
        <end position="435"/>
    </location>
</feature>
<evidence type="ECO:0000256" key="1">
    <source>
        <dbReference type="ARBA" id="ARBA00025758"/>
    </source>
</evidence>
<proteinExistence type="inferred from homology"/>
<dbReference type="Gene3D" id="1.20.58.1070">
    <property type="match status" value="1"/>
</dbReference>
<dbReference type="PANTHER" id="PTHR12794">
    <property type="entry name" value="GEMIN2"/>
    <property type="match status" value="1"/>
</dbReference>